<sequence length="309" mass="35215">MALQNMNTGIANGSRKEINGKPHIFYDGYWIRYYPPPDETLSAKRDLLLVLTRRTFHHTEPGINTPGNRVETARQAYESERAPERKRVNAAMLAGALFNRATDLFTSIVDLEERGIRIDTDNELMTQCSECFQEALELGKQVRHSSGHEGIDELWGEPLKVFTQSIAAYYESRYVKISQAMAAIDNVADHMVSTFKAIPGFDKAEDGILDYARAARQESEIMKSDPDFFYSWPEFVTLAARIKQYEPSINSDRTNLEEVHGWGKRILSEGVDLISYMAGVRVPMPKSTRQYLDRLEQFSNATKKPHSEH</sequence>
<organism evidence="1">
    <name type="scientific">hydrothermal vent metagenome</name>
    <dbReference type="NCBI Taxonomy" id="652676"/>
    <lineage>
        <taxon>unclassified sequences</taxon>
        <taxon>metagenomes</taxon>
        <taxon>ecological metagenomes</taxon>
    </lineage>
</organism>
<gene>
    <name evidence="1" type="ORF">MGWOODY_XGa494</name>
</gene>
<dbReference type="AlphaFoldDB" id="A0A170PQY1"/>
<evidence type="ECO:0000313" key="1">
    <source>
        <dbReference type="EMBL" id="CUS51182.1"/>
    </source>
</evidence>
<proteinExistence type="predicted"/>
<name>A0A170PQY1_9ZZZZ</name>
<protein>
    <submittedName>
        <fullName evidence="1">Uncharacterized protein</fullName>
    </submittedName>
</protein>
<reference evidence="1" key="1">
    <citation type="submission" date="2015-10" db="EMBL/GenBank/DDBJ databases">
        <authorList>
            <person name="Gilbert D.G."/>
        </authorList>
    </citation>
    <scope>NUCLEOTIDE SEQUENCE</scope>
</reference>
<dbReference type="EMBL" id="CZRL01000056">
    <property type="protein sequence ID" value="CUS51182.1"/>
    <property type="molecule type" value="Genomic_DNA"/>
</dbReference>
<accession>A0A170PQY1</accession>